<evidence type="ECO:0000256" key="4">
    <source>
        <dbReference type="ARBA" id="ARBA00023242"/>
    </source>
</evidence>
<dbReference type="GO" id="GO:0042254">
    <property type="term" value="P:ribosome biogenesis"/>
    <property type="evidence" value="ECO:0007669"/>
    <property type="project" value="UniProtKB-KW"/>
</dbReference>
<dbReference type="AlphaFoldDB" id="A0A7S2TKC0"/>
<evidence type="ECO:0000256" key="1">
    <source>
        <dbReference type="ARBA" id="ARBA00004123"/>
    </source>
</evidence>
<feature type="compositionally biased region" description="Basic and acidic residues" evidence="6">
    <location>
        <begin position="238"/>
        <end position="250"/>
    </location>
</feature>
<evidence type="ECO:0000256" key="3">
    <source>
        <dbReference type="ARBA" id="ARBA00022517"/>
    </source>
</evidence>
<protein>
    <recommendedName>
        <fullName evidence="5">Ribosome biogenesis regulatory protein</fullName>
    </recommendedName>
</protein>
<evidence type="ECO:0000256" key="2">
    <source>
        <dbReference type="ARBA" id="ARBA00010077"/>
    </source>
</evidence>
<feature type="compositionally biased region" description="Basic residues" evidence="6">
    <location>
        <begin position="284"/>
        <end position="299"/>
    </location>
</feature>
<accession>A0A7S2TKC0</accession>
<evidence type="ECO:0000256" key="6">
    <source>
        <dbReference type="SAM" id="MobiDB-lite"/>
    </source>
</evidence>
<comment type="function">
    <text evidence="5">Involved in ribosomal large subunit assembly.</text>
</comment>
<proteinExistence type="inferred from homology"/>
<feature type="compositionally biased region" description="Basic and acidic residues" evidence="6">
    <location>
        <begin position="150"/>
        <end position="159"/>
    </location>
</feature>
<name>A0A7S2TKC0_9EUKA</name>
<feature type="region of interest" description="Disordered" evidence="6">
    <location>
        <begin position="137"/>
        <end position="250"/>
    </location>
</feature>
<dbReference type="GO" id="GO:0005634">
    <property type="term" value="C:nucleus"/>
    <property type="evidence" value="ECO:0007669"/>
    <property type="project" value="UniProtKB-SubCell"/>
</dbReference>
<keyword evidence="4 5" id="KW-0539">Nucleus</keyword>
<comment type="subcellular location">
    <subcellularLocation>
        <location evidence="1 5">Nucleus</location>
    </subcellularLocation>
</comment>
<feature type="compositionally biased region" description="Basic residues" evidence="6">
    <location>
        <begin position="188"/>
        <end position="200"/>
    </location>
</feature>
<feature type="region of interest" description="Disordered" evidence="6">
    <location>
        <begin position="278"/>
        <end position="299"/>
    </location>
</feature>
<dbReference type="InterPro" id="IPR007023">
    <property type="entry name" value="Ribosom_reg"/>
</dbReference>
<organism evidence="7">
    <name type="scientific">Lotharella oceanica</name>
    <dbReference type="NCBI Taxonomy" id="641309"/>
    <lineage>
        <taxon>Eukaryota</taxon>
        <taxon>Sar</taxon>
        <taxon>Rhizaria</taxon>
        <taxon>Cercozoa</taxon>
        <taxon>Chlorarachniophyceae</taxon>
        <taxon>Lotharella</taxon>
    </lineage>
</organism>
<evidence type="ECO:0000313" key="7">
    <source>
        <dbReference type="EMBL" id="CAD9753216.1"/>
    </source>
</evidence>
<comment type="similarity">
    <text evidence="2 5">Belongs to the RRS1 family.</text>
</comment>
<gene>
    <name evidence="7" type="ORF">LSP00402_LOCUS4590</name>
</gene>
<reference evidence="7" key="1">
    <citation type="submission" date="2021-01" db="EMBL/GenBank/DDBJ databases">
        <authorList>
            <person name="Corre E."/>
            <person name="Pelletier E."/>
            <person name="Niang G."/>
            <person name="Scheremetjew M."/>
            <person name="Finn R."/>
            <person name="Kale V."/>
            <person name="Holt S."/>
            <person name="Cochrane G."/>
            <person name="Meng A."/>
            <person name="Brown T."/>
            <person name="Cohen L."/>
        </authorList>
    </citation>
    <scope>NUCLEOTIDE SEQUENCE</scope>
    <source>
        <strain evidence="7">CCMP622</strain>
    </source>
</reference>
<sequence length="299" mass="33650">MAAEAEDVELDLGNMVCYDSAPFTIPEDSDLSDALRERATKNTQILIGGLFSLPTEAVPMGVGRIATLPEPTTHLPREKPIPKPREPTTWEKFAKLKGIQKRKKDKIVYDEGKQEWRRTYGYKKANDINDQWAIPAKAGEDDGLDPWTRAQKEKKERVAKNKKKQEKNLKAAAGERIPGTIDLTSATNRKKPQGKKRKSDHHVDVALELAQKATASMGKFDNLNQGEKDVKRKKKPKRDAEFQKSHKAEKDVTLKLMQKIVGHDDSVNVNKAVNIAQQEAEARKKAKKGKAGKRRKSKQ</sequence>
<keyword evidence="3 5" id="KW-0690">Ribosome biogenesis</keyword>
<dbReference type="Pfam" id="PF04939">
    <property type="entry name" value="RRS1"/>
    <property type="match status" value="1"/>
</dbReference>
<dbReference type="EMBL" id="HBHP01007395">
    <property type="protein sequence ID" value="CAD9753216.1"/>
    <property type="molecule type" value="Transcribed_RNA"/>
</dbReference>
<evidence type="ECO:0000256" key="5">
    <source>
        <dbReference type="RuleBase" id="RU364132"/>
    </source>
</evidence>